<proteinExistence type="predicted"/>
<evidence type="ECO:0000313" key="2">
    <source>
        <dbReference type="Proteomes" id="UP000824782"/>
    </source>
</evidence>
<organism evidence="1 2">
    <name type="scientific">Engystomops pustulosus</name>
    <name type="common">Tungara frog</name>
    <name type="synonym">Physalaemus pustulosus</name>
    <dbReference type="NCBI Taxonomy" id="76066"/>
    <lineage>
        <taxon>Eukaryota</taxon>
        <taxon>Metazoa</taxon>
        <taxon>Chordata</taxon>
        <taxon>Craniata</taxon>
        <taxon>Vertebrata</taxon>
        <taxon>Euteleostomi</taxon>
        <taxon>Amphibia</taxon>
        <taxon>Batrachia</taxon>
        <taxon>Anura</taxon>
        <taxon>Neobatrachia</taxon>
        <taxon>Hyloidea</taxon>
        <taxon>Leptodactylidae</taxon>
        <taxon>Leiuperinae</taxon>
        <taxon>Engystomops</taxon>
    </lineage>
</organism>
<protein>
    <submittedName>
        <fullName evidence="1">Uncharacterized protein</fullName>
    </submittedName>
</protein>
<dbReference type="AlphaFoldDB" id="A0AAV7C177"/>
<evidence type="ECO:0000313" key="1">
    <source>
        <dbReference type="EMBL" id="KAG8578710.1"/>
    </source>
</evidence>
<dbReference type="Proteomes" id="UP000824782">
    <property type="component" value="Unassembled WGS sequence"/>
</dbReference>
<keyword evidence="2" id="KW-1185">Reference proteome</keyword>
<comment type="caution">
    <text evidence="1">The sequence shown here is derived from an EMBL/GenBank/DDBJ whole genome shotgun (WGS) entry which is preliminary data.</text>
</comment>
<gene>
    <name evidence="1" type="ORF">GDO81_010595</name>
</gene>
<sequence>MINSIENFQELFFLLNTTFSLNDVISCDRKYLLLMVVMWSLGQCTSINAQWLDSHMTCCDNGRTSCQGCRSGCYVYRRSEDTTLANN</sequence>
<accession>A0AAV7C177</accession>
<dbReference type="EMBL" id="WNYA01000004">
    <property type="protein sequence ID" value="KAG8578710.1"/>
    <property type="molecule type" value="Genomic_DNA"/>
</dbReference>
<reference evidence="1" key="1">
    <citation type="thesis" date="2020" institute="ProQuest LLC" country="789 East Eisenhower Parkway, Ann Arbor, MI, USA">
        <title>Comparative Genomics and Chromosome Evolution.</title>
        <authorList>
            <person name="Mudd A.B."/>
        </authorList>
    </citation>
    <scope>NUCLEOTIDE SEQUENCE</scope>
    <source>
        <strain evidence="1">237g6f4</strain>
        <tissue evidence="1">Blood</tissue>
    </source>
</reference>
<name>A0AAV7C177_ENGPU</name>